<keyword evidence="3" id="KW-0547">Nucleotide-binding</keyword>
<dbReference type="InterPro" id="IPR003439">
    <property type="entry name" value="ABC_transporter-like_ATP-bd"/>
</dbReference>
<dbReference type="Gene3D" id="3.40.50.300">
    <property type="entry name" value="P-loop containing nucleotide triphosphate hydrolases"/>
    <property type="match status" value="1"/>
</dbReference>
<keyword evidence="2 7" id="KW-0812">Transmembrane</keyword>
<evidence type="ECO:0000256" key="5">
    <source>
        <dbReference type="ARBA" id="ARBA00022989"/>
    </source>
</evidence>
<dbReference type="InterPro" id="IPR039421">
    <property type="entry name" value="Type_1_exporter"/>
</dbReference>
<dbReference type="SUPFAM" id="SSF52540">
    <property type="entry name" value="P-loop containing nucleoside triphosphate hydrolases"/>
    <property type="match status" value="1"/>
</dbReference>
<evidence type="ECO:0000259" key="8">
    <source>
        <dbReference type="PROSITE" id="PS50893"/>
    </source>
</evidence>
<gene>
    <name evidence="10" type="ORF">P8192_11505</name>
</gene>
<evidence type="ECO:0000313" key="10">
    <source>
        <dbReference type="EMBL" id="WFP16011.1"/>
    </source>
</evidence>
<dbReference type="GO" id="GO:0005524">
    <property type="term" value="F:ATP binding"/>
    <property type="evidence" value="ECO:0007669"/>
    <property type="project" value="UniProtKB-KW"/>
</dbReference>
<sequence>MIGTSGEEELHLSREDRKHVRRRSLRLLGALARPVAWKLLVVVVLVVIANAARAAFPLLIAWSIDAGLPALQRGIEANDGSAVPTALGIGGAYALTGAVAGVGLSLYLWLTAKVSQAMLLALRVQVFEHTQVLSLEFHERYTSGKVISRQTSDLDSLRELLDQGVAALVSGLIFMSFTAASIILLDPWSGLVLAGAFIPVALLVRWYQVRSEVVYRATRVSSARAIVHFVETMTGIRAVQAYRRARANDDRYEELAEQYRDDTVESLRLFGVLQPTMVLIGNATVVALLLFGGFRVVAGDLEIGVLVALLLAGKRVFQPMEQVAMFYSSFQSASAALEKVSGVLEETPTVQYPEHPTPVQAQGHLRFTDAEFGYTDRTVLPRFDLDIPAGQTVAVVGPTGAGKSTLAKLIARFYDVSAGSLTLDGVELRDISHEQLREAVVMVTQEAFLFSGSAAENIEIGRPGASREDIEAAARAVGAHEFLSELGYDTDISARGVSAGQRQLISFARAFLADPAVLILDEATASLDLPSERAVQAGMEQLLGSRTALIIAHRLSTVLTADRVLVIDDGRIVEDGSPAQLLAEGGRFAELHRAWEQSQH</sequence>
<keyword evidence="5 7" id="KW-1133">Transmembrane helix</keyword>
<protein>
    <submittedName>
        <fullName evidence="10">ABC transporter ATP-binding protein</fullName>
    </submittedName>
</protein>
<evidence type="ECO:0000256" key="4">
    <source>
        <dbReference type="ARBA" id="ARBA00022840"/>
    </source>
</evidence>
<evidence type="ECO:0000256" key="2">
    <source>
        <dbReference type="ARBA" id="ARBA00022692"/>
    </source>
</evidence>
<evidence type="ECO:0000256" key="7">
    <source>
        <dbReference type="SAM" id="Phobius"/>
    </source>
</evidence>
<dbReference type="InterPro" id="IPR011527">
    <property type="entry name" value="ABC1_TM_dom"/>
</dbReference>
<keyword evidence="4 10" id="KW-0067">ATP-binding</keyword>
<keyword evidence="6 7" id="KW-0472">Membrane</keyword>
<keyword evidence="11" id="KW-1185">Reference proteome</keyword>
<dbReference type="Gene3D" id="1.20.1560.10">
    <property type="entry name" value="ABC transporter type 1, transmembrane domain"/>
    <property type="match status" value="1"/>
</dbReference>
<dbReference type="InterPro" id="IPR036640">
    <property type="entry name" value="ABC1_TM_sf"/>
</dbReference>
<feature type="transmembrane region" description="Helical" evidence="7">
    <location>
        <begin position="269"/>
        <end position="291"/>
    </location>
</feature>
<dbReference type="Proteomes" id="UP001219037">
    <property type="component" value="Chromosome"/>
</dbReference>
<dbReference type="InterPro" id="IPR017871">
    <property type="entry name" value="ABC_transporter-like_CS"/>
</dbReference>
<evidence type="ECO:0000256" key="6">
    <source>
        <dbReference type="ARBA" id="ARBA00023136"/>
    </source>
</evidence>
<dbReference type="Pfam" id="PF00005">
    <property type="entry name" value="ABC_tran"/>
    <property type="match status" value="1"/>
</dbReference>
<dbReference type="PANTHER" id="PTHR24221">
    <property type="entry name" value="ATP-BINDING CASSETTE SUB-FAMILY B"/>
    <property type="match status" value="1"/>
</dbReference>
<evidence type="ECO:0000259" key="9">
    <source>
        <dbReference type="PROSITE" id="PS50929"/>
    </source>
</evidence>
<feature type="domain" description="ABC transporter" evidence="8">
    <location>
        <begin position="365"/>
        <end position="594"/>
    </location>
</feature>
<evidence type="ECO:0000313" key="11">
    <source>
        <dbReference type="Proteomes" id="UP001219037"/>
    </source>
</evidence>
<accession>A0ABY8H4E5</accession>
<feature type="transmembrane region" description="Helical" evidence="7">
    <location>
        <begin position="82"/>
        <end position="110"/>
    </location>
</feature>
<dbReference type="PROSITE" id="PS00211">
    <property type="entry name" value="ABC_TRANSPORTER_1"/>
    <property type="match status" value="1"/>
</dbReference>
<feature type="transmembrane region" description="Helical" evidence="7">
    <location>
        <begin position="191"/>
        <end position="207"/>
    </location>
</feature>
<dbReference type="RefSeq" id="WP_278157182.1">
    <property type="nucleotide sequence ID" value="NZ_CP121252.1"/>
</dbReference>
<feature type="transmembrane region" description="Helical" evidence="7">
    <location>
        <begin position="35"/>
        <end position="62"/>
    </location>
</feature>
<feature type="transmembrane region" description="Helical" evidence="7">
    <location>
        <begin position="165"/>
        <end position="185"/>
    </location>
</feature>
<dbReference type="EMBL" id="CP121252">
    <property type="protein sequence ID" value="WFP16011.1"/>
    <property type="molecule type" value="Genomic_DNA"/>
</dbReference>
<reference evidence="10 11" key="1">
    <citation type="submission" date="2023-04" db="EMBL/GenBank/DDBJ databases">
        <title>Funneling lignin-derived compounds into biodiesel using alkali-halophilic Citricoccus sp. P2.</title>
        <authorList>
            <person name="Luo C.-B."/>
        </authorList>
    </citation>
    <scope>NUCLEOTIDE SEQUENCE [LARGE SCALE GENOMIC DNA]</scope>
    <source>
        <strain evidence="10 11">P2</strain>
    </source>
</reference>
<proteinExistence type="predicted"/>
<dbReference type="SUPFAM" id="SSF90123">
    <property type="entry name" value="ABC transporter transmembrane region"/>
    <property type="match status" value="1"/>
</dbReference>
<feature type="domain" description="ABC transmembrane type-1" evidence="9">
    <location>
        <begin position="40"/>
        <end position="332"/>
    </location>
</feature>
<dbReference type="SMART" id="SM00382">
    <property type="entry name" value="AAA"/>
    <property type="match status" value="1"/>
</dbReference>
<dbReference type="PANTHER" id="PTHR24221:SF654">
    <property type="entry name" value="ATP-BINDING CASSETTE SUB-FAMILY B MEMBER 6"/>
    <property type="match status" value="1"/>
</dbReference>
<dbReference type="PROSITE" id="PS50929">
    <property type="entry name" value="ABC_TM1F"/>
    <property type="match status" value="1"/>
</dbReference>
<dbReference type="CDD" id="cd18546">
    <property type="entry name" value="ABC_6TM_Rv0194_D2_like"/>
    <property type="match status" value="1"/>
</dbReference>
<comment type="subcellular location">
    <subcellularLocation>
        <location evidence="1">Cell membrane</location>
        <topology evidence="1">Multi-pass membrane protein</topology>
    </subcellularLocation>
</comment>
<name>A0ABY8H4E5_9MICC</name>
<dbReference type="InterPro" id="IPR003593">
    <property type="entry name" value="AAA+_ATPase"/>
</dbReference>
<dbReference type="Pfam" id="PF00664">
    <property type="entry name" value="ABC_membrane"/>
    <property type="match status" value="1"/>
</dbReference>
<dbReference type="PROSITE" id="PS50893">
    <property type="entry name" value="ABC_TRANSPORTER_2"/>
    <property type="match status" value="1"/>
</dbReference>
<evidence type="ECO:0000256" key="1">
    <source>
        <dbReference type="ARBA" id="ARBA00004651"/>
    </source>
</evidence>
<dbReference type="InterPro" id="IPR027417">
    <property type="entry name" value="P-loop_NTPase"/>
</dbReference>
<evidence type="ECO:0000256" key="3">
    <source>
        <dbReference type="ARBA" id="ARBA00022741"/>
    </source>
</evidence>
<organism evidence="10 11">
    <name type="scientific">Citricoccus muralis</name>
    <dbReference type="NCBI Taxonomy" id="169134"/>
    <lineage>
        <taxon>Bacteria</taxon>
        <taxon>Bacillati</taxon>
        <taxon>Actinomycetota</taxon>
        <taxon>Actinomycetes</taxon>
        <taxon>Micrococcales</taxon>
        <taxon>Micrococcaceae</taxon>
        <taxon>Citricoccus</taxon>
    </lineage>
</organism>